<feature type="compositionally biased region" description="Basic and acidic residues" evidence="1">
    <location>
        <begin position="44"/>
        <end position="64"/>
    </location>
</feature>
<dbReference type="EMBL" id="PP756681">
    <property type="protein sequence ID" value="XAO37479.1"/>
    <property type="molecule type" value="Genomic_DNA"/>
</dbReference>
<evidence type="ECO:0000256" key="2">
    <source>
        <dbReference type="SAM" id="Phobius"/>
    </source>
</evidence>
<evidence type="ECO:0000313" key="3">
    <source>
        <dbReference type="EMBL" id="XAO37059.1"/>
    </source>
</evidence>
<gene>
    <name evidence="3" type="primary">m13</name>
</gene>
<feature type="compositionally biased region" description="Polar residues" evidence="1">
    <location>
        <begin position="32"/>
        <end position="41"/>
    </location>
</feature>
<protein>
    <submittedName>
        <fullName evidence="3">Protein m13</fullName>
    </submittedName>
</protein>
<keyword evidence="2" id="KW-0812">Transmembrane</keyword>
<keyword evidence="2" id="KW-0472">Membrane</keyword>
<dbReference type="EMBL" id="PP756679">
    <property type="protein sequence ID" value="XAO37199.1"/>
    <property type="molecule type" value="Genomic_DNA"/>
</dbReference>
<sequence>MRTMSLSKSTAQSASRRRGSTRRTAPAGDMNKSLSASTTNVGKRCGDKRPRKSTDTKRIKRDPNSDTPTTIYLNGDGVRSPIVAPNDRPTTSTRAHTRTSVETTSIIVLTIGLLLGLLFAATIYSFGAAIRNR</sequence>
<keyword evidence="2" id="KW-1133">Transmembrane helix</keyword>
<dbReference type="EMBL" id="PP756678">
    <property type="protein sequence ID" value="XAO37059.1"/>
    <property type="molecule type" value="Genomic_DNA"/>
</dbReference>
<feature type="compositionally biased region" description="Polar residues" evidence="1">
    <location>
        <begin position="88"/>
        <end position="97"/>
    </location>
</feature>
<dbReference type="EMBL" id="PP756680">
    <property type="protein sequence ID" value="XAO37339.1"/>
    <property type="molecule type" value="Genomic_DNA"/>
</dbReference>
<proteinExistence type="predicted"/>
<feature type="region of interest" description="Disordered" evidence="1">
    <location>
        <begin position="1"/>
        <end position="97"/>
    </location>
</feature>
<evidence type="ECO:0000256" key="1">
    <source>
        <dbReference type="SAM" id="MobiDB-lite"/>
    </source>
</evidence>
<organism evidence="3">
    <name type="scientific">Muromegalovirus muridbeta1</name>
    <dbReference type="NCBI Taxonomy" id="3050323"/>
    <lineage>
        <taxon>Viruses</taxon>
        <taxon>Duplodnaviria</taxon>
        <taxon>Heunggongvirae</taxon>
        <taxon>Peploviricota</taxon>
        <taxon>Herviviricetes</taxon>
        <taxon>Herpesvirales</taxon>
        <taxon>Orthoherpesviridae</taxon>
        <taxon>Betaherpesvirinae</taxon>
        <taxon>Muromegalovirus</taxon>
    </lineage>
</organism>
<name>A0AAU6W746_9BETA</name>
<feature type="transmembrane region" description="Helical" evidence="2">
    <location>
        <begin position="106"/>
        <end position="130"/>
    </location>
</feature>
<reference evidence="3" key="1">
    <citation type="submission" date="2024-05" db="EMBL/GenBank/DDBJ databases">
        <title>Fine-tuning the evolutionary stability and environmental longevity of recombinant transmissible vaccines.</title>
        <authorList>
            <person name="Chan B."/>
            <person name="Nuismer S.L."/>
            <person name="Nichols J."/>
            <person name="Davison A.J."/>
            <person name="Alqirbi H."/>
            <person name="Jarvis M.A."/>
            <person name="Redwood A.J."/>
        </authorList>
    </citation>
    <scope>NUCLEOTIDE SEQUENCE</scope>
    <source>
        <strain evidence="3">K181</strain>
    </source>
</reference>
<accession>A0AAU6W746</accession>